<evidence type="ECO:0000256" key="1">
    <source>
        <dbReference type="SAM" id="MobiDB-lite"/>
    </source>
</evidence>
<dbReference type="EMBL" id="CALNXI010001800">
    <property type="protein sequence ID" value="CAH3177325.1"/>
    <property type="molecule type" value="Genomic_DNA"/>
</dbReference>
<proteinExistence type="predicted"/>
<reference evidence="2 3" key="1">
    <citation type="submission" date="2022-05" db="EMBL/GenBank/DDBJ databases">
        <authorList>
            <consortium name="Genoscope - CEA"/>
            <person name="William W."/>
        </authorList>
    </citation>
    <scope>NUCLEOTIDE SEQUENCE [LARGE SCALE GENOMIC DNA]</scope>
</reference>
<feature type="compositionally biased region" description="Basic and acidic residues" evidence="1">
    <location>
        <begin position="40"/>
        <end position="51"/>
    </location>
</feature>
<evidence type="ECO:0000313" key="2">
    <source>
        <dbReference type="EMBL" id="CAH3177325.1"/>
    </source>
</evidence>
<comment type="caution">
    <text evidence="2">The sequence shown here is derived from an EMBL/GenBank/DDBJ whole genome shotgun (WGS) entry which is preliminary data.</text>
</comment>
<sequence>MISVKFARFAVTVNEQDRNALMEFVLNRGGNITECFEPGEETRETPGEAHESSASQKNGEENQSITTRPPKDIANDMNAWLHKNGVCQSLFAGEVLGRKPDALRMPPAELPKGQGKFLWEKMEKFLQDKCGQEQLIALKKGKRKSNENAASASSKKRVVFKEYQLSGLRQAFQGTNGHASPELTETLAETLDLEAKQLK</sequence>
<dbReference type="InterPro" id="IPR010982">
    <property type="entry name" value="Lambda_DNA-bd_dom_sf"/>
</dbReference>
<dbReference type="Gene3D" id="1.10.10.60">
    <property type="entry name" value="Homeodomain-like"/>
    <property type="match status" value="1"/>
</dbReference>
<feature type="region of interest" description="Disordered" evidence="1">
    <location>
        <begin position="33"/>
        <end position="73"/>
    </location>
</feature>
<keyword evidence="3" id="KW-1185">Reference proteome</keyword>
<feature type="non-terminal residue" evidence="2">
    <location>
        <position position="199"/>
    </location>
</feature>
<dbReference type="Proteomes" id="UP001159427">
    <property type="component" value="Unassembled WGS sequence"/>
</dbReference>
<organism evidence="2 3">
    <name type="scientific">Porites evermanni</name>
    <dbReference type="NCBI Taxonomy" id="104178"/>
    <lineage>
        <taxon>Eukaryota</taxon>
        <taxon>Metazoa</taxon>
        <taxon>Cnidaria</taxon>
        <taxon>Anthozoa</taxon>
        <taxon>Hexacorallia</taxon>
        <taxon>Scleractinia</taxon>
        <taxon>Fungiina</taxon>
        <taxon>Poritidae</taxon>
        <taxon>Porites</taxon>
    </lineage>
</organism>
<evidence type="ECO:0000313" key="3">
    <source>
        <dbReference type="Proteomes" id="UP001159427"/>
    </source>
</evidence>
<accession>A0ABN8RD51</accession>
<dbReference type="SUPFAM" id="SSF47413">
    <property type="entry name" value="lambda repressor-like DNA-binding domains"/>
    <property type="match status" value="1"/>
</dbReference>
<protein>
    <submittedName>
        <fullName evidence="2">Uncharacterized protein</fullName>
    </submittedName>
</protein>
<name>A0ABN8RD51_9CNID</name>
<gene>
    <name evidence="2" type="ORF">PEVE_00011185</name>
</gene>
<feature type="compositionally biased region" description="Polar residues" evidence="1">
    <location>
        <begin position="52"/>
        <end position="67"/>
    </location>
</feature>